<protein>
    <submittedName>
        <fullName evidence="2">Diaminohydroxyphosphoribosylaminopyrimidine deaminase</fullName>
    </submittedName>
</protein>
<gene>
    <name evidence="2" type="ORF">LOD99_12788</name>
</gene>
<keyword evidence="3" id="KW-1185">Reference proteome</keyword>
<dbReference type="SUPFAM" id="SSF143990">
    <property type="entry name" value="YbiA-like"/>
    <property type="match status" value="2"/>
</dbReference>
<dbReference type="Pfam" id="PF08719">
    <property type="entry name" value="NADAR"/>
    <property type="match status" value="1"/>
</dbReference>
<evidence type="ECO:0000259" key="1">
    <source>
        <dbReference type="Pfam" id="PF08719"/>
    </source>
</evidence>
<sequence length="398" mass="46102">MSDSITRLYPTDKLFALSHSNNSYSDLLDSSCYYVITDSHILSPKSELILFLYEGLFWQSIIHFYYSLLIPEHSDYIRSLMSVDSVLYMINKLKQPHHKLSAKGEAILLNALSSHFSLNAQPELTRSLLRTSNKKIVYHSGMDQLLSDGGDGLGSNLYGKMLTHIRSELRVLVMLEDSYGTGTSGLYPNLTEENLNEDFNTSIRHGEIYPANLIHINNENEKLCKLLPSSSEGFSYGGYIWPSVEHFYQSRKFRCLDRFLIMQTNVSDLRKFVYEDKLAKSLTRKNFKEEKISIMYAGLKMKFNNHPETKLTLLGTKNAFLMYSNQEEIFWGCGKAERGKNYLGKILMLLRKEFRFEERKSDTSNYPSLNFPFRNNVQFPKEYFDSLLLKSLHPNSKY</sequence>
<feature type="domain" description="NADAR" evidence="1">
    <location>
        <begin position="234"/>
        <end position="355"/>
    </location>
</feature>
<reference evidence="2 3" key="1">
    <citation type="journal article" date="2023" name="BMC Biol.">
        <title>The compact genome of the sponge Oopsacas minuta (Hexactinellida) is lacking key metazoan core genes.</title>
        <authorList>
            <person name="Santini S."/>
            <person name="Schenkelaars Q."/>
            <person name="Jourda C."/>
            <person name="Duchesne M."/>
            <person name="Belahbib H."/>
            <person name="Rocher C."/>
            <person name="Selva M."/>
            <person name="Riesgo A."/>
            <person name="Vervoort M."/>
            <person name="Leys S.P."/>
            <person name="Kodjabachian L."/>
            <person name="Le Bivic A."/>
            <person name="Borchiellini C."/>
            <person name="Claverie J.M."/>
            <person name="Renard E."/>
        </authorList>
    </citation>
    <scope>NUCLEOTIDE SEQUENCE [LARGE SCALE GENOMIC DNA]</scope>
    <source>
        <strain evidence="2">SPO-2</strain>
    </source>
</reference>
<accession>A0AAV7JD05</accession>
<dbReference type="AlphaFoldDB" id="A0AAV7JD05"/>
<dbReference type="Gene3D" id="1.10.357.40">
    <property type="entry name" value="YbiA-like"/>
    <property type="match status" value="2"/>
</dbReference>
<dbReference type="CDD" id="cd15457">
    <property type="entry name" value="NADAR"/>
    <property type="match status" value="1"/>
</dbReference>
<dbReference type="Proteomes" id="UP001165289">
    <property type="component" value="Unassembled WGS sequence"/>
</dbReference>
<dbReference type="EMBL" id="JAKMXF010000354">
    <property type="protein sequence ID" value="KAI6646667.1"/>
    <property type="molecule type" value="Genomic_DNA"/>
</dbReference>
<evidence type="ECO:0000313" key="3">
    <source>
        <dbReference type="Proteomes" id="UP001165289"/>
    </source>
</evidence>
<dbReference type="InterPro" id="IPR037238">
    <property type="entry name" value="YbiA-like_sf"/>
</dbReference>
<organism evidence="2 3">
    <name type="scientific">Oopsacas minuta</name>
    <dbReference type="NCBI Taxonomy" id="111878"/>
    <lineage>
        <taxon>Eukaryota</taxon>
        <taxon>Metazoa</taxon>
        <taxon>Porifera</taxon>
        <taxon>Hexactinellida</taxon>
        <taxon>Hexasterophora</taxon>
        <taxon>Lyssacinosida</taxon>
        <taxon>Leucopsacidae</taxon>
        <taxon>Oopsacas</taxon>
    </lineage>
</organism>
<name>A0AAV7JD05_9METZ</name>
<proteinExistence type="predicted"/>
<dbReference type="InterPro" id="IPR012816">
    <property type="entry name" value="NADAR"/>
</dbReference>
<evidence type="ECO:0000313" key="2">
    <source>
        <dbReference type="EMBL" id="KAI6646667.1"/>
    </source>
</evidence>
<comment type="caution">
    <text evidence="2">The sequence shown here is derived from an EMBL/GenBank/DDBJ whole genome shotgun (WGS) entry which is preliminary data.</text>
</comment>